<protein>
    <recommendedName>
        <fullName evidence="3">Viral A-type inclusion protein</fullName>
    </recommendedName>
</protein>
<sequence>MKKIFALFLITLFVVSCGDGYDRLAERDKVIDVHDEVMPKLGEVMNLRKQVLNKVSEIEGDSSKVESLRDLAMQLDDARKGMMTWMNDWSKTSAKHVNGESTVDEQKAYFAAEMKRVTKVKDDINSSIDEAKEVLK</sequence>
<evidence type="ECO:0000313" key="2">
    <source>
        <dbReference type="Proteomes" id="UP000095552"/>
    </source>
</evidence>
<dbReference type="RefSeq" id="WP_069833852.1">
    <property type="nucleotide sequence ID" value="NZ_MDGQ01000003.1"/>
</dbReference>
<dbReference type="EMBL" id="MDGQ01000003">
    <property type="protein sequence ID" value="OEK06540.1"/>
    <property type="molecule type" value="Genomic_DNA"/>
</dbReference>
<name>A0A1E5T5A5_9BACT</name>
<evidence type="ECO:0008006" key="3">
    <source>
        <dbReference type="Google" id="ProtNLM"/>
    </source>
</evidence>
<organism evidence="1 2">
    <name type="scientific">Roseivirga misakiensis</name>
    <dbReference type="NCBI Taxonomy" id="1563681"/>
    <lineage>
        <taxon>Bacteria</taxon>
        <taxon>Pseudomonadati</taxon>
        <taxon>Bacteroidota</taxon>
        <taxon>Cytophagia</taxon>
        <taxon>Cytophagales</taxon>
        <taxon>Roseivirgaceae</taxon>
        <taxon>Roseivirga</taxon>
    </lineage>
</organism>
<dbReference type="PROSITE" id="PS51257">
    <property type="entry name" value="PROKAR_LIPOPROTEIN"/>
    <property type="match status" value="1"/>
</dbReference>
<gene>
    <name evidence="1" type="ORF">BFP71_02395</name>
</gene>
<accession>A0A1E5T5A5</accession>
<dbReference type="AlphaFoldDB" id="A0A1E5T5A5"/>
<dbReference type="STRING" id="1563681.BFP71_02395"/>
<proteinExistence type="predicted"/>
<reference evidence="1 2" key="1">
    <citation type="submission" date="2016-08" db="EMBL/GenBank/DDBJ databases">
        <title>Draft genome of Fabibacter sp. strain SK-8.</title>
        <authorList>
            <person name="Wong S.-K."/>
            <person name="Hamasaki K."/>
            <person name="Yoshizawa S."/>
        </authorList>
    </citation>
    <scope>NUCLEOTIDE SEQUENCE [LARGE SCALE GENOMIC DNA]</scope>
    <source>
        <strain evidence="1 2">SK-8</strain>
    </source>
</reference>
<dbReference type="Proteomes" id="UP000095552">
    <property type="component" value="Unassembled WGS sequence"/>
</dbReference>
<keyword evidence="2" id="KW-1185">Reference proteome</keyword>
<evidence type="ECO:0000313" key="1">
    <source>
        <dbReference type="EMBL" id="OEK06540.1"/>
    </source>
</evidence>
<comment type="caution">
    <text evidence="1">The sequence shown here is derived from an EMBL/GenBank/DDBJ whole genome shotgun (WGS) entry which is preliminary data.</text>
</comment>
<dbReference type="OrthoDB" id="1436925at2"/>